<dbReference type="InterPro" id="IPR006311">
    <property type="entry name" value="TAT_signal"/>
</dbReference>
<sequence>MTGSTRRDFSLATLALAAASLLPSAARAGQAPSPAGWSRAPDLPIRVQEIYPAVMGGRIYVTGGLSPDMAPEQLNISDRVFSWAPGEASWREEPRLPLPIHHPYGLEREGKLFAIGGFTAREGGRWSMSEVVHLLDPQTGGWRFGPQMPQPLAETVAINHEGTIHLVTGRRPSGFQNTEWPHHSDINAHLALSPGSDAWVTLPPAPTARNSAAGAAVDGRWHVIGGRTVSGGNTPVHEVYDFAANRWETLAPLPAPEAGPRGAGGLAAAALGGTVYVFGGEWFDAAGGGVYSQVWAYDGAEDRWREATRMPTPRHGLGALTLGDAIYTIGGAAQAGGSETTASVEVFRP</sequence>
<dbReference type="Gene3D" id="2.120.10.80">
    <property type="entry name" value="Kelch-type beta propeller"/>
    <property type="match status" value="2"/>
</dbReference>
<protein>
    <submittedName>
        <fullName evidence="4">Kelch-like protein</fullName>
    </submittedName>
</protein>
<keyword evidence="3" id="KW-0732">Signal</keyword>
<dbReference type="PROSITE" id="PS51318">
    <property type="entry name" value="TAT"/>
    <property type="match status" value="1"/>
</dbReference>
<keyword evidence="5" id="KW-1185">Reference proteome</keyword>
<evidence type="ECO:0000256" key="2">
    <source>
        <dbReference type="ARBA" id="ARBA00022737"/>
    </source>
</evidence>
<dbReference type="Proteomes" id="UP000308054">
    <property type="component" value="Unassembled WGS sequence"/>
</dbReference>
<comment type="caution">
    <text evidence="4">The sequence shown here is derived from an EMBL/GenBank/DDBJ whole genome shotgun (WGS) entry which is preliminary data.</text>
</comment>
<evidence type="ECO:0000256" key="1">
    <source>
        <dbReference type="ARBA" id="ARBA00022441"/>
    </source>
</evidence>
<name>A0A4S2H354_9PROT</name>
<evidence type="ECO:0000313" key="5">
    <source>
        <dbReference type="Proteomes" id="UP000308054"/>
    </source>
</evidence>
<dbReference type="EMBL" id="SRXW01000001">
    <property type="protein sequence ID" value="TGY89672.1"/>
    <property type="molecule type" value="Genomic_DNA"/>
</dbReference>
<dbReference type="PANTHER" id="PTHR46260:SF3">
    <property type="entry name" value="RING-TYPE DOMAIN-CONTAINING PROTEIN"/>
    <property type="match status" value="1"/>
</dbReference>
<evidence type="ECO:0000256" key="3">
    <source>
        <dbReference type="SAM" id="SignalP"/>
    </source>
</evidence>
<accession>A0A4S2H354</accession>
<dbReference type="Pfam" id="PF01344">
    <property type="entry name" value="Kelch_1"/>
    <property type="match status" value="1"/>
</dbReference>
<dbReference type="InterPro" id="IPR006652">
    <property type="entry name" value="Kelch_1"/>
</dbReference>
<organism evidence="4 5">
    <name type="scientific">Marinicauda algicola</name>
    <dbReference type="NCBI Taxonomy" id="2029849"/>
    <lineage>
        <taxon>Bacteria</taxon>
        <taxon>Pseudomonadati</taxon>
        <taxon>Pseudomonadota</taxon>
        <taxon>Alphaproteobacteria</taxon>
        <taxon>Maricaulales</taxon>
        <taxon>Maricaulaceae</taxon>
        <taxon>Marinicauda</taxon>
    </lineage>
</organism>
<gene>
    <name evidence="4" type="ORF">E5163_00575</name>
</gene>
<dbReference type="RefSeq" id="WP_135994171.1">
    <property type="nucleotide sequence ID" value="NZ_SRXW01000001.1"/>
</dbReference>
<dbReference type="InterPro" id="IPR015915">
    <property type="entry name" value="Kelch-typ_b-propeller"/>
</dbReference>
<proteinExistence type="predicted"/>
<dbReference type="AlphaFoldDB" id="A0A4S2H354"/>
<evidence type="ECO:0000313" key="4">
    <source>
        <dbReference type="EMBL" id="TGY89672.1"/>
    </source>
</evidence>
<keyword evidence="2" id="KW-0677">Repeat</keyword>
<feature type="chain" id="PRO_5020969493" evidence="3">
    <location>
        <begin position="29"/>
        <end position="349"/>
    </location>
</feature>
<keyword evidence="1" id="KW-0880">Kelch repeat</keyword>
<dbReference type="InterPro" id="IPR011043">
    <property type="entry name" value="Gal_Oxase/kelch_b-propeller"/>
</dbReference>
<reference evidence="4 5" key="1">
    <citation type="journal article" date="2017" name="Int. J. Syst. Evol. Microbiol.">
        <title>Marinicauda algicola sp. nov., isolated from a marine red alga Rhodosorus marinus.</title>
        <authorList>
            <person name="Jeong S.E."/>
            <person name="Jeon S.H."/>
            <person name="Chun B.H."/>
            <person name="Kim D.W."/>
            <person name="Jeon C.O."/>
        </authorList>
    </citation>
    <scope>NUCLEOTIDE SEQUENCE [LARGE SCALE GENOMIC DNA]</scope>
    <source>
        <strain evidence="4 5">JCM 31718</strain>
    </source>
</reference>
<feature type="signal peptide" evidence="3">
    <location>
        <begin position="1"/>
        <end position="28"/>
    </location>
</feature>
<dbReference type="PANTHER" id="PTHR46260">
    <property type="entry name" value="RING-TYPE DOMAIN-CONTAINING PROTEIN"/>
    <property type="match status" value="1"/>
</dbReference>
<dbReference type="InterPro" id="IPR051746">
    <property type="entry name" value="Kelch_domain_containing_8"/>
</dbReference>
<dbReference type="SMART" id="SM00612">
    <property type="entry name" value="Kelch"/>
    <property type="match status" value="2"/>
</dbReference>
<dbReference type="SUPFAM" id="SSF50965">
    <property type="entry name" value="Galactose oxidase, central domain"/>
    <property type="match status" value="1"/>
</dbReference>
<dbReference type="OrthoDB" id="9769308at2"/>